<reference evidence="4" key="1">
    <citation type="submission" date="2021-10" db="EMBL/GenBank/DDBJ databases">
        <title>Tropical sea cucumber genome reveals ecological adaptation and Cuvierian tubules defense mechanism.</title>
        <authorList>
            <person name="Chen T."/>
        </authorList>
    </citation>
    <scope>NUCLEOTIDE SEQUENCE</scope>
    <source>
        <strain evidence="4">Nanhai2018</strain>
        <tissue evidence="4">Muscle</tissue>
    </source>
</reference>
<feature type="compositionally biased region" description="Basic and acidic residues" evidence="3">
    <location>
        <begin position="26"/>
        <end position="47"/>
    </location>
</feature>
<comment type="caution">
    <text evidence="4">The sequence shown here is derived from an EMBL/GenBank/DDBJ whole genome shotgun (WGS) entry which is preliminary data.</text>
</comment>
<evidence type="ECO:0000256" key="3">
    <source>
        <dbReference type="SAM" id="MobiDB-lite"/>
    </source>
</evidence>
<evidence type="ECO:0000256" key="2">
    <source>
        <dbReference type="ARBA" id="ARBA00022737"/>
    </source>
</evidence>
<feature type="compositionally biased region" description="Acidic residues" evidence="3">
    <location>
        <begin position="150"/>
        <end position="163"/>
    </location>
</feature>
<keyword evidence="2" id="KW-0677">Repeat</keyword>
<name>A0A9Q1H981_HOLLE</name>
<feature type="compositionally biased region" description="Basic and acidic residues" evidence="3">
    <location>
        <begin position="9"/>
        <end position="19"/>
    </location>
</feature>
<sequence>MSDSDDDLAEMRRLRESQKYKGGTTARDDSSHLHQERQGGEMSKEVKGTVPSDNETLTMAEMMGFSGFGKKAKSFDFTEMFEQAKRGAQERIQVSRDDSTKESEVKETEDKDDDSEEDDDDMIGPPLPPGFNLPSSSDETKKSNQKKDGDEDSDLDDDEDDNDIDLKSKIPASHEISLNHGAKSVS</sequence>
<dbReference type="PANTHER" id="PTHR16017">
    <property type="entry name" value="GASTRULATION DEFECTIVE PROTEIN 1-RELATED"/>
    <property type="match status" value="1"/>
</dbReference>
<organism evidence="4 5">
    <name type="scientific">Holothuria leucospilota</name>
    <name type="common">Black long sea cucumber</name>
    <name type="synonym">Mertensiothuria leucospilota</name>
    <dbReference type="NCBI Taxonomy" id="206669"/>
    <lineage>
        <taxon>Eukaryota</taxon>
        <taxon>Metazoa</taxon>
        <taxon>Echinodermata</taxon>
        <taxon>Eleutherozoa</taxon>
        <taxon>Echinozoa</taxon>
        <taxon>Holothuroidea</taxon>
        <taxon>Aspidochirotacea</taxon>
        <taxon>Aspidochirotida</taxon>
        <taxon>Holothuriidae</taxon>
        <taxon>Holothuria</taxon>
    </lineage>
</organism>
<feature type="compositionally biased region" description="Acidic residues" evidence="3">
    <location>
        <begin position="110"/>
        <end position="122"/>
    </location>
</feature>
<dbReference type="PANTHER" id="PTHR16017:SF0">
    <property type="entry name" value="WD REPEAT-CONTAINING PROTEIN 70"/>
    <property type="match status" value="1"/>
</dbReference>
<dbReference type="GO" id="GO:0005634">
    <property type="term" value="C:nucleus"/>
    <property type="evidence" value="ECO:0007669"/>
    <property type="project" value="TreeGrafter"/>
</dbReference>
<gene>
    <name evidence="4" type="ORF">HOLleu_14844</name>
</gene>
<feature type="region of interest" description="Disordered" evidence="3">
    <location>
        <begin position="85"/>
        <end position="186"/>
    </location>
</feature>
<proteinExistence type="predicted"/>
<feature type="region of interest" description="Disordered" evidence="3">
    <location>
        <begin position="1"/>
        <end position="53"/>
    </location>
</feature>
<accession>A0A9Q1H981</accession>
<dbReference type="EMBL" id="JAIZAY010000006">
    <property type="protein sequence ID" value="KAJ8040527.1"/>
    <property type="molecule type" value="Genomic_DNA"/>
</dbReference>
<dbReference type="Proteomes" id="UP001152320">
    <property type="component" value="Chromosome 6"/>
</dbReference>
<feature type="compositionally biased region" description="Basic and acidic residues" evidence="3">
    <location>
        <begin position="138"/>
        <end position="149"/>
    </location>
</feature>
<evidence type="ECO:0000313" key="5">
    <source>
        <dbReference type="Proteomes" id="UP001152320"/>
    </source>
</evidence>
<keyword evidence="1" id="KW-0853">WD repeat</keyword>
<keyword evidence="5" id="KW-1185">Reference proteome</keyword>
<dbReference type="GO" id="GO:0035861">
    <property type="term" value="C:site of double-strand break"/>
    <property type="evidence" value="ECO:0007669"/>
    <property type="project" value="TreeGrafter"/>
</dbReference>
<evidence type="ECO:0000313" key="4">
    <source>
        <dbReference type="EMBL" id="KAJ8040527.1"/>
    </source>
</evidence>
<evidence type="ECO:0000256" key="1">
    <source>
        <dbReference type="ARBA" id="ARBA00022574"/>
    </source>
</evidence>
<dbReference type="InterPro" id="IPR051858">
    <property type="entry name" value="WD_repeat_GAD-1"/>
</dbReference>
<dbReference type="OrthoDB" id="10264376at2759"/>
<dbReference type="AlphaFoldDB" id="A0A9Q1H981"/>
<protein>
    <submittedName>
        <fullName evidence="4">WD repeat-containing protein 70</fullName>
    </submittedName>
</protein>
<feature type="compositionally biased region" description="Basic and acidic residues" evidence="3">
    <location>
        <begin position="85"/>
        <end position="109"/>
    </location>
</feature>